<evidence type="ECO:0000256" key="3">
    <source>
        <dbReference type="ARBA" id="ARBA00022475"/>
    </source>
</evidence>
<evidence type="ECO:0000256" key="2">
    <source>
        <dbReference type="ARBA" id="ARBA00022448"/>
    </source>
</evidence>
<dbReference type="GO" id="GO:0015276">
    <property type="term" value="F:ligand-gated monoatomic ion channel activity"/>
    <property type="evidence" value="ECO:0007669"/>
    <property type="project" value="InterPro"/>
</dbReference>
<feature type="chain" id="PRO_5042940303" evidence="14">
    <location>
        <begin position="22"/>
        <end position="873"/>
    </location>
</feature>
<evidence type="ECO:0000313" key="18">
    <source>
        <dbReference type="Proteomes" id="UP001374579"/>
    </source>
</evidence>
<keyword evidence="18" id="KW-1185">Reference proteome</keyword>
<evidence type="ECO:0000256" key="13">
    <source>
        <dbReference type="SAM" id="Phobius"/>
    </source>
</evidence>
<keyword evidence="7 13" id="KW-0472">Membrane</keyword>
<evidence type="ECO:0000256" key="1">
    <source>
        <dbReference type="ARBA" id="ARBA00004651"/>
    </source>
</evidence>
<keyword evidence="11" id="KW-0407">Ion channel</keyword>
<evidence type="ECO:0000259" key="16">
    <source>
        <dbReference type="SMART" id="SM00918"/>
    </source>
</evidence>
<feature type="compositionally biased region" description="Basic and acidic residues" evidence="12">
    <location>
        <begin position="539"/>
        <end position="553"/>
    </location>
</feature>
<dbReference type="PANTHER" id="PTHR42643:SF24">
    <property type="entry name" value="IONOTROPIC RECEPTOR 60A"/>
    <property type="match status" value="1"/>
</dbReference>
<keyword evidence="4 13" id="KW-0812">Transmembrane</keyword>
<dbReference type="SMART" id="SM00079">
    <property type="entry name" value="PBPe"/>
    <property type="match status" value="1"/>
</dbReference>
<keyword evidence="3" id="KW-1003">Cell membrane</keyword>
<keyword evidence="8" id="KW-0675">Receptor</keyword>
<dbReference type="GO" id="GO:0050906">
    <property type="term" value="P:detection of stimulus involved in sensory perception"/>
    <property type="evidence" value="ECO:0007669"/>
    <property type="project" value="UniProtKB-ARBA"/>
</dbReference>
<sequence length="873" mass="97189">MAWKVFVASCLSSALMLCVNSSMEQSTPYPTRTLKDSLLDVILRLRWKTVTVISATTSEDEPVIDSLLGEIYTHSIHVITINQNEAAYPDAKSTANTETGTLNRTRYVRSRVNPNSTEAISEGIRNTADDNVREDTSYSVTIVIKTSADEIMNQTEAQNTTTQAVPHHTDSLKGDVTQPDTRADDSLLQAAVNSSNNFLVLGSFAFVRQIFQKVCLIVRSSGQEYKLFDTEWLTVVPEENVAEFHREVSPYEHVMALVSHSLQSTPTEVWTLQRAGDTTQMSFLTSLGPSTPPLSRHRLLPNLSQGLSGRTLKVVVKQRSYYIRKVGGTYEGALIDLLWELSRRLNFTYTLQEPLDDSWGQVLANGQWDGAIGMLIRQEVDFAVGAFSETAERSSVADATAAFLYDHARLLFRQSPPFPNTWTIFLQPFHYLVYLAILLSLCVVLLILLAVQFCGREGESGRCKGWKSFVRKEEDGSCTGWKSCGREGGRWKGWKLCGRTWCGDEEDIEGQGGSRDVVKHSISGGTEWELWRKARPRSDEDKISRLPPSERNRHTNGAELFRLKKQHAERSTASAKELGANGDGLKTDMERGEEGKEEEEKLRNSGGSGVRMKSVTEWVLDDLETLLAGLINRPQEYSGTSDAGRVLVCSWLLLSVVLAAFYSSKLTATLTVQREEPPFTSMAGLLAQSTYTWGIASGTAKSSIISESSHVDHQKFYQGLLTFGANDDRVTSPDLEVQKQKVLTENYAFFTGSSDLYDAWHAESCDVSMISEPYFKTSKVFYLQKGSPYTRIISNEISRIFETGLMTHWKQQWSPDNPRCGDVSDDIIGSGGTVTGLRDMQSAFVLLAFGIGVAGIALGLECVCCFVRRRTRR</sequence>
<feature type="signal peptide" evidence="14">
    <location>
        <begin position="1"/>
        <end position="21"/>
    </location>
</feature>
<evidence type="ECO:0000256" key="6">
    <source>
        <dbReference type="ARBA" id="ARBA00023065"/>
    </source>
</evidence>
<evidence type="ECO:0000256" key="4">
    <source>
        <dbReference type="ARBA" id="ARBA00022692"/>
    </source>
</evidence>
<reference evidence="17 18" key="1">
    <citation type="submission" date="2024-02" db="EMBL/GenBank/DDBJ databases">
        <title>Chromosome-scale genome assembly of the rough periwinkle Littorina saxatilis.</title>
        <authorList>
            <person name="De Jode A."/>
            <person name="Faria R."/>
            <person name="Formenti G."/>
            <person name="Sims Y."/>
            <person name="Smith T.P."/>
            <person name="Tracey A."/>
            <person name="Wood J.M.D."/>
            <person name="Zagrodzka Z.B."/>
            <person name="Johannesson K."/>
            <person name="Butlin R.K."/>
            <person name="Leder E.H."/>
        </authorList>
    </citation>
    <scope>NUCLEOTIDE SEQUENCE [LARGE SCALE GENOMIC DNA]</scope>
    <source>
        <strain evidence="17">Snail1</strain>
        <tissue evidence="17">Muscle</tissue>
    </source>
</reference>
<comment type="caution">
    <text evidence="17">The sequence shown here is derived from an EMBL/GenBank/DDBJ whole genome shotgun (WGS) entry which is preliminary data.</text>
</comment>
<evidence type="ECO:0000256" key="14">
    <source>
        <dbReference type="SAM" id="SignalP"/>
    </source>
</evidence>
<evidence type="ECO:0000256" key="11">
    <source>
        <dbReference type="ARBA" id="ARBA00023303"/>
    </source>
</evidence>
<dbReference type="SUPFAM" id="SSF53850">
    <property type="entry name" value="Periplasmic binding protein-like II"/>
    <property type="match status" value="1"/>
</dbReference>
<keyword evidence="2" id="KW-0813">Transport</keyword>
<gene>
    <name evidence="17" type="ORF">V1264_019310</name>
</gene>
<feature type="domain" description="Ionotropic glutamate receptor C-terminal" evidence="15">
    <location>
        <begin position="311"/>
        <end position="816"/>
    </location>
</feature>
<keyword evidence="6" id="KW-0406">Ion transport</keyword>
<feature type="transmembrane region" description="Helical" evidence="13">
    <location>
        <begin position="431"/>
        <end position="454"/>
    </location>
</feature>
<dbReference type="SMART" id="SM00918">
    <property type="entry name" value="Lig_chan-Glu_bd"/>
    <property type="match status" value="1"/>
</dbReference>
<dbReference type="EMBL" id="JBAMIC010000008">
    <property type="protein sequence ID" value="KAK7104622.1"/>
    <property type="molecule type" value="Genomic_DNA"/>
</dbReference>
<accession>A0AAN9BFP9</accession>
<name>A0AAN9BFP9_9CAEN</name>
<feature type="region of interest" description="Disordered" evidence="12">
    <location>
        <begin position="539"/>
        <end position="609"/>
    </location>
</feature>
<keyword evidence="10" id="KW-1071">Ligand-gated ion channel</keyword>
<dbReference type="GO" id="GO:0005886">
    <property type="term" value="C:plasma membrane"/>
    <property type="evidence" value="ECO:0007669"/>
    <property type="project" value="UniProtKB-SubCell"/>
</dbReference>
<feature type="compositionally biased region" description="Basic and acidic residues" evidence="12">
    <location>
        <begin position="585"/>
        <end position="603"/>
    </location>
</feature>
<dbReference type="InterPro" id="IPR019594">
    <property type="entry name" value="Glu/Gly-bd"/>
</dbReference>
<keyword evidence="14" id="KW-0732">Signal</keyword>
<evidence type="ECO:0000313" key="17">
    <source>
        <dbReference type="EMBL" id="KAK7104622.1"/>
    </source>
</evidence>
<proteinExistence type="predicted"/>
<evidence type="ECO:0000256" key="10">
    <source>
        <dbReference type="ARBA" id="ARBA00023286"/>
    </source>
</evidence>
<dbReference type="PANTHER" id="PTHR42643">
    <property type="entry name" value="IONOTROPIC RECEPTOR 20A-RELATED"/>
    <property type="match status" value="1"/>
</dbReference>
<dbReference type="Proteomes" id="UP001374579">
    <property type="component" value="Unassembled WGS sequence"/>
</dbReference>
<evidence type="ECO:0000256" key="8">
    <source>
        <dbReference type="ARBA" id="ARBA00023170"/>
    </source>
</evidence>
<dbReference type="Gene3D" id="3.40.190.10">
    <property type="entry name" value="Periplasmic binding protein-like II"/>
    <property type="match status" value="2"/>
</dbReference>
<evidence type="ECO:0000259" key="15">
    <source>
        <dbReference type="SMART" id="SM00079"/>
    </source>
</evidence>
<evidence type="ECO:0000256" key="12">
    <source>
        <dbReference type="SAM" id="MobiDB-lite"/>
    </source>
</evidence>
<evidence type="ECO:0000256" key="7">
    <source>
        <dbReference type="ARBA" id="ARBA00023136"/>
    </source>
</evidence>
<dbReference type="Pfam" id="PF00060">
    <property type="entry name" value="Lig_chan"/>
    <property type="match status" value="1"/>
</dbReference>
<dbReference type="Pfam" id="PF10613">
    <property type="entry name" value="Lig_chan-Glu_bd"/>
    <property type="match status" value="1"/>
</dbReference>
<dbReference type="InterPro" id="IPR052192">
    <property type="entry name" value="Insect_Ionotropic_Sensory_Rcpt"/>
</dbReference>
<dbReference type="InterPro" id="IPR001320">
    <property type="entry name" value="Iontro_rcpt_C"/>
</dbReference>
<keyword evidence="9" id="KW-0325">Glycoprotein</keyword>
<organism evidence="17 18">
    <name type="scientific">Littorina saxatilis</name>
    <dbReference type="NCBI Taxonomy" id="31220"/>
    <lineage>
        <taxon>Eukaryota</taxon>
        <taxon>Metazoa</taxon>
        <taxon>Spiralia</taxon>
        <taxon>Lophotrochozoa</taxon>
        <taxon>Mollusca</taxon>
        <taxon>Gastropoda</taxon>
        <taxon>Caenogastropoda</taxon>
        <taxon>Littorinimorpha</taxon>
        <taxon>Littorinoidea</taxon>
        <taxon>Littorinidae</taxon>
        <taxon>Littorina</taxon>
    </lineage>
</organism>
<comment type="subcellular location">
    <subcellularLocation>
        <location evidence="1">Cell membrane</location>
        <topology evidence="1">Multi-pass membrane protein</topology>
    </subcellularLocation>
</comment>
<evidence type="ECO:0000256" key="5">
    <source>
        <dbReference type="ARBA" id="ARBA00022989"/>
    </source>
</evidence>
<dbReference type="AlphaFoldDB" id="A0AAN9BFP9"/>
<protein>
    <submittedName>
        <fullName evidence="17">Uncharacterized protein</fullName>
    </submittedName>
</protein>
<feature type="transmembrane region" description="Helical" evidence="13">
    <location>
        <begin position="843"/>
        <end position="867"/>
    </location>
</feature>
<keyword evidence="5 13" id="KW-1133">Transmembrane helix</keyword>
<feature type="domain" description="Ionotropic glutamate receptor L-glutamate and glycine-binding" evidence="16">
    <location>
        <begin position="320"/>
        <end position="377"/>
    </location>
</feature>
<evidence type="ECO:0000256" key="9">
    <source>
        <dbReference type="ARBA" id="ARBA00023180"/>
    </source>
</evidence>